<protein>
    <submittedName>
        <fullName evidence="1">Uncharacterized protein</fullName>
    </submittedName>
</protein>
<gene>
    <name evidence="1" type="ORF">SAMN02982922_1268</name>
</gene>
<accession>A0A1X7N4S1</accession>
<dbReference type="Proteomes" id="UP000193083">
    <property type="component" value="Unassembled WGS sequence"/>
</dbReference>
<dbReference type="RefSeq" id="WP_085463369.1">
    <property type="nucleotide sequence ID" value="NZ_FXBL01000004.1"/>
</dbReference>
<proteinExistence type="predicted"/>
<name>A0A1X7N4S1_9HYPH</name>
<sequence length="66" mass="7509">MTKGSRGRGGEDDLSALIRDQLHDTGNRQFLSRLPVFRPDTNTSEVFGEYLQRLDRAEAKSSRSRI</sequence>
<organism evidence="1 2">
    <name type="scientific">Mesorhizobium australicum</name>
    <dbReference type="NCBI Taxonomy" id="536018"/>
    <lineage>
        <taxon>Bacteria</taxon>
        <taxon>Pseudomonadati</taxon>
        <taxon>Pseudomonadota</taxon>
        <taxon>Alphaproteobacteria</taxon>
        <taxon>Hyphomicrobiales</taxon>
        <taxon>Phyllobacteriaceae</taxon>
        <taxon>Mesorhizobium</taxon>
    </lineage>
</organism>
<keyword evidence="2" id="KW-1185">Reference proteome</keyword>
<reference evidence="1 2" key="1">
    <citation type="submission" date="2017-04" db="EMBL/GenBank/DDBJ databases">
        <authorList>
            <person name="Afonso C.L."/>
            <person name="Miller P.J."/>
            <person name="Scott M.A."/>
            <person name="Spackman E."/>
            <person name="Goraichik I."/>
            <person name="Dimitrov K.M."/>
            <person name="Suarez D.L."/>
            <person name="Swayne D.E."/>
        </authorList>
    </citation>
    <scope>NUCLEOTIDE SEQUENCE [LARGE SCALE GENOMIC DNA]</scope>
    <source>
        <strain evidence="1 2">B5P</strain>
    </source>
</reference>
<dbReference type="EMBL" id="FXBL01000004">
    <property type="protein sequence ID" value="SMH32278.1"/>
    <property type="molecule type" value="Genomic_DNA"/>
</dbReference>
<dbReference type="AlphaFoldDB" id="A0A1X7N4S1"/>
<evidence type="ECO:0000313" key="2">
    <source>
        <dbReference type="Proteomes" id="UP000193083"/>
    </source>
</evidence>
<evidence type="ECO:0000313" key="1">
    <source>
        <dbReference type="EMBL" id="SMH32278.1"/>
    </source>
</evidence>